<dbReference type="PANTHER" id="PTHR34408">
    <property type="entry name" value="FAMILY PROTEIN, PUTATIVE-RELATED"/>
    <property type="match status" value="1"/>
</dbReference>
<dbReference type="Pfam" id="PF00182">
    <property type="entry name" value="Glyco_hydro_19"/>
    <property type="match status" value="1"/>
</dbReference>
<dbReference type="OrthoDB" id="1242806at2"/>
<reference evidence="3" key="1">
    <citation type="submission" date="2018-02" db="EMBL/GenBank/DDBJ databases">
        <authorList>
            <person name="Moore K."/>
            <person name="Momper L."/>
        </authorList>
    </citation>
    <scope>NUCLEOTIDE SEQUENCE [LARGE SCALE GENOMIC DNA]</scope>
    <source>
        <strain evidence="3">ULC18</strain>
    </source>
</reference>
<dbReference type="GO" id="GO:0004568">
    <property type="term" value="F:chitinase activity"/>
    <property type="evidence" value="ECO:0007669"/>
    <property type="project" value="InterPro"/>
</dbReference>
<proteinExistence type="predicted"/>
<dbReference type="PANTHER" id="PTHR34408:SF1">
    <property type="entry name" value="GLYCOSYL HYDROLASE FAMILY 19 DOMAIN-CONTAINING PROTEIN HI_1415"/>
    <property type="match status" value="1"/>
</dbReference>
<keyword evidence="3" id="KW-1185">Reference proteome</keyword>
<dbReference type="SUPFAM" id="SSF53955">
    <property type="entry name" value="Lysozyme-like"/>
    <property type="match status" value="1"/>
</dbReference>
<dbReference type="CDD" id="cd00325">
    <property type="entry name" value="chitinase_GH19"/>
    <property type="match status" value="1"/>
</dbReference>
<comment type="caution">
    <text evidence="2">The sequence shown here is derived from an EMBL/GenBank/DDBJ whole genome shotgun (WGS) entry which is preliminary data.</text>
</comment>
<organism evidence="2 3">
    <name type="scientific">Stenomitos frigidus ULC18</name>
    <dbReference type="NCBI Taxonomy" id="2107698"/>
    <lineage>
        <taxon>Bacteria</taxon>
        <taxon>Bacillati</taxon>
        <taxon>Cyanobacteriota</taxon>
        <taxon>Cyanophyceae</taxon>
        <taxon>Leptolyngbyales</taxon>
        <taxon>Leptolyngbyaceae</taxon>
        <taxon>Stenomitos</taxon>
    </lineage>
</organism>
<dbReference type="EMBL" id="PVWK01000009">
    <property type="protein sequence ID" value="PSB35239.1"/>
    <property type="molecule type" value="Genomic_DNA"/>
</dbReference>
<reference evidence="2 3" key="2">
    <citation type="submission" date="2018-03" db="EMBL/GenBank/DDBJ databases">
        <title>The ancient ancestry and fast evolution of plastids.</title>
        <authorList>
            <person name="Moore K.R."/>
            <person name="Magnabosco C."/>
            <person name="Momper L."/>
            <person name="Gold D.A."/>
            <person name="Bosak T."/>
            <person name="Fournier G.P."/>
        </authorList>
    </citation>
    <scope>NUCLEOTIDE SEQUENCE [LARGE SCALE GENOMIC DNA]</scope>
    <source>
        <strain evidence="2 3">ULC18</strain>
    </source>
</reference>
<evidence type="ECO:0000313" key="2">
    <source>
        <dbReference type="EMBL" id="PSB35239.1"/>
    </source>
</evidence>
<sequence>MAQLDIWRIQAFIRLGSLISKLQGAANKNDELVDSLIRVLSNLPPRPTDKPPYAGLFSVSDVKVGRQGAANRLQELAGKLQGSVNDKDGLVDNALRALSNLPDRPAGKQPYAGLFPTSTMLLLTPQQILAIAPEASTSRINALTPYLNRTMVEFNVSTPLRQAHFLAQIAHESDRFNALEEYASGEDYEGRDDLGNVYSGDGVRFKGRGLIQVTGRTNYIACGKALGMDLINNPTQLASPDLASRSAGWFWATNQLNGDADNDDVRTVTRVINGGYNGLDDRIQLLQAAKRVLKP</sequence>
<dbReference type="GO" id="GO:0006032">
    <property type="term" value="P:chitin catabolic process"/>
    <property type="evidence" value="ECO:0007669"/>
    <property type="project" value="InterPro"/>
</dbReference>
<evidence type="ECO:0000259" key="1">
    <source>
        <dbReference type="Pfam" id="PF00182"/>
    </source>
</evidence>
<gene>
    <name evidence="2" type="ORF">C7B82_01135</name>
</gene>
<dbReference type="InterPro" id="IPR000726">
    <property type="entry name" value="Glyco_hydro_19_cat"/>
</dbReference>
<dbReference type="InterPro" id="IPR052354">
    <property type="entry name" value="Cell_Wall_Dynamics_Protein"/>
</dbReference>
<protein>
    <recommendedName>
        <fullName evidence="1">Glycoside hydrolase family 19 catalytic domain-containing protein</fullName>
    </recommendedName>
</protein>
<dbReference type="GO" id="GO:0016998">
    <property type="term" value="P:cell wall macromolecule catabolic process"/>
    <property type="evidence" value="ECO:0007669"/>
    <property type="project" value="InterPro"/>
</dbReference>
<name>A0A2T1ER73_9CYAN</name>
<dbReference type="Gene3D" id="1.10.530.10">
    <property type="match status" value="1"/>
</dbReference>
<feature type="domain" description="Glycoside hydrolase family 19 catalytic" evidence="1">
    <location>
        <begin position="199"/>
        <end position="258"/>
    </location>
</feature>
<dbReference type="AlphaFoldDB" id="A0A2T1ER73"/>
<accession>A0A2T1ER73</accession>
<evidence type="ECO:0000313" key="3">
    <source>
        <dbReference type="Proteomes" id="UP000239576"/>
    </source>
</evidence>
<dbReference type="RefSeq" id="WP_106254481.1">
    <property type="nucleotide sequence ID" value="NZ_CAWNSW010000019.1"/>
</dbReference>
<dbReference type="InterPro" id="IPR023346">
    <property type="entry name" value="Lysozyme-like_dom_sf"/>
</dbReference>
<dbReference type="Proteomes" id="UP000239576">
    <property type="component" value="Unassembled WGS sequence"/>
</dbReference>